<keyword evidence="2" id="KW-1185">Reference proteome</keyword>
<sequence length="22" mass="2539">MDFCTLGCVFVETSEGRKEEEE</sequence>
<accession>D8M8B2</accession>
<organism evidence="1">
    <name type="scientific">Blastocystis hominis</name>
    <dbReference type="NCBI Taxonomy" id="12968"/>
    <lineage>
        <taxon>Eukaryota</taxon>
        <taxon>Sar</taxon>
        <taxon>Stramenopiles</taxon>
        <taxon>Bigyra</taxon>
        <taxon>Opalozoa</taxon>
        <taxon>Opalinata</taxon>
        <taxon>Blastocystidae</taxon>
        <taxon>Blastocystis</taxon>
    </lineage>
</organism>
<proteinExistence type="predicted"/>
<reference evidence="1" key="1">
    <citation type="submission" date="2010-02" db="EMBL/GenBank/DDBJ databases">
        <title>Sequencing and annotation of the Blastocystis hominis genome.</title>
        <authorList>
            <person name="Wincker P."/>
        </authorList>
    </citation>
    <scope>NUCLEOTIDE SEQUENCE</scope>
    <source>
        <strain evidence="1">Singapore isolate B</strain>
    </source>
</reference>
<dbReference type="GeneID" id="24921101"/>
<evidence type="ECO:0000313" key="2">
    <source>
        <dbReference type="Proteomes" id="UP000008312"/>
    </source>
</evidence>
<protein>
    <submittedName>
        <fullName evidence="1">Uncharacterized protein</fullName>
    </submittedName>
</protein>
<evidence type="ECO:0000313" key="1">
    <source>
        <dbReference type="EMBL" id="CBK24301.2"/>
    </source>
</evidence>
<dbReference type="InParanoid" id="D8M8B2"/>
<name>D8M8B2_BLAHO</name>
<dbReference type="Proteomes" id="UP000008312">
    <property type="component" value="Unassembled WGS sequence"/>
</dbReference>
<gene>
    <name evidence="1" type="ORF">GSBLH_T00004055001</name>
</gene>
<dbReference type="RefSeq" id="XP_012898349.1">
    <property type="nucleotide sequence ID" value="XM_013042895.1"/>
</dbReference>
<dbReference type="AlphaFoldDB" id="D8M8B2"/>
<dbReference type="EMBL" id="FN668683">
    <property type="protein sequence ID" value="CBK24301.2"/>
    <property type="molecule type" value="Genomic_DNA"/>
</dbReference>